<evidence type="ECO:0000313" key="2">
    <source>
        <dbReference type="EMBL" id="CAD5207527.1"/>
    </source>
</evidence>
<evidence type="ECO:0000256" key="1">
    <source>
        <dbReference type="SAM" id="Phobius"/>
    </source>
</evidence>
<feature type="transmembrane region" description="Helical" evidence="1">
    <location>
        <begin position="106"/>
        <end position="123"/>
    </location>
</feature>
<dbReference type="EMBL" id="CAJFCW020000001">
    <property type="protein sequence ID" value="CAG9085992.1"/>
    <property type="molecule type" value="Genomic_DNA"/>
</dbReference>
<dbReference type="Proteomes" id="UP000783686">
    <property type="component" value="Unassembled WGS sequence"/>
</dbReference>
<dbReference type="AlphaFoldDB" id="A0A811JW97"/>
<evidence type="ECO:0000313" key="3">
    <source>
        <dbReference type="Proteomes" id="UP000614601"/>
    </source>
</evidence>
<name>A0A811JW97_9BILA</name>
<comment type="caution">
    <text evidence="2">The sequence shown here is derived from an EMBL/GenBank/DDBJ whole genome shotgun (WGS) entry which is preliminary data.</text>
</comment>
<proteinExistence type="predicted"/>
<dbReference type="Proteomes" id="UP000614601">
    <property type="component" value="Unassembled WGS sequence"/>
</dbReference>
<keyword evidence="1" id="KW-0812">Transmembrane</keyword>
<protein>
    <submittedName>
        <fullName evidence="2">Uncharacterized protein</fullName>
    </submittedName>
</protein>
<keyword evidence="1" id="KW-1133">Transmembrane helix</keyword>
<sequence length="144" mass="16343">MTNSAVVVEVTASEESNSPKKQNEYIGLWKTLEIVRKKQKRDLGIWERLGIKDMIHVSTEICLLLLGLCQFLFSAYCCLSATAFVLPLLTLLGVIFYAWSHGSKTALIYNLLVVFLLNLGNVFEADRVMDRANTGFFRFSWDTL</sequence>
<dbReference type="EMBL" id="CAJFDH010000001">
    <property type="protein sequence ID" value="CAD5207527.1"/>
    <property type="molecule type" value="Genomic_DNA"/>
</dbReference>
<keyword evidence="1" id="KW-0472">Membrane</keyword>
<gene>
    <name evidence="2" type="ORF">BOKJ2_LOCUS2211</name>
</gene>
<keyword evidence="3" id="KW-1185">Reference proteome</keyword>
<accession>A0A811JW97</accession>
<reference evidence="2" key="1">
    <citation type="submission" date="2020-09" db="EMBL/GenBank/DDBJ databases">
        <authorList>
            <person name="Kikuchi T."/>
        </authorList>
    </citation>
    <scope>NUCLEOTIDE SEQUENCE</scope>
    <source>
        <strain evidence="2">SH1</strain>
    </source>
</reference>
<organism evidence="2 3">
    <name type="scientific">Bursaphelenchus okinawaensis</name>
    <dbReference type="NCBI Taxonomy" id="465554"/>
    <lineage>
        <taxon>Eukaryota</taxon>
        <taxon>Metazoa</taxon>
        <taxon>Ecdysozoa</taxon>
        <taxon>Nematoda</taxon>
        <taxon>Chromadorea</taxon>
        <taxon>Rhabditida</taxon>
        <taxon>Tylenchina</taxon>
        <taxon>Tylenchomorpha</taxon>
        <taxon>Aphelenchoidea</taxon>
        <taxon>Aphelenchoididae</taxon>
        <taxon>Bursaphelenchus</taxon>
    </lineage>
</organism>